<dbReference type="EMBL" id="CP071247">
    <property type="protein sequence ID" value="QSP95453.1"/>
    <property type="molecule type" value="Genomic_DNA"/>
</dbReference>
<name>A0ABX7MTF9_9GAMM</name>
<protein>
    <submittedName>
        <fullName evidence="1">Uncharacterized protein</fullName>
    </submittedName>
</protein>
<proteinExistence type="predicted"/>
<evidence type="ECO:0000313" key="2">
    <source>
        <dbReference type="Proteomes" id="UP000663555"/>
    </source>
</evidence>
<dbReference type="RefSeq" id="WP_206644692.1">
    <property type="nucleotide sequence ID" value="NZ_CP071247.1"/>
</dbReference>
<keyword evidence="2" id="KW-1185">Reference proteome</keyword>
<dbReference type="Proteomes" id="UP000663555">
    <property type="component" value="Chromosome"/>
</dbReference>
<organism evidence="1 2">
    <name type="scientific">Marinobacter salinisoli</name>
    <dbReference type="NCBI Taxonomy" id="2769486"/>
    <lineage>
        <taxon>Bacteria</taxon>
        <taxon>Pseudomonadati</taxon>
        <taxon>Pseudomonadota</taxon>
        <taxon>Gammaproteobacteria</taxon>
        <taxon>Pseudomonadales</taxon>
        <taxon>Marinobacteraceae</taxon>
        <taxon>Marinobacter</taxon>
    </lineage>
</organism>
<sequence>MDELFAEDNPTNSGVKLLNAINDIERTTLADTEELPELWRDDDSLVPKLPVEAGVGRVHRTAETHQCLYRLLGRLHCHRH</sequence>
<accession>A0ABX7MTF9</accession>
<evidence type="ECO:0000313" key="1">
    <source>
        <dbReference type="EMBL" id="QSP95453.1"/>
    </source>
</evidence>
<reference evidence="1 2" key="1">
    <citation type="submission" date="2021-03" db="EMBL/GenBank/DDBJ databases">
        <title>Genome sequencing of Marinobacter sp. LPB0319.</title>
        <authorList>
            <person name="Kim J."/>
        </authorList>
    </citation>
    <scope>NUCLEOTIDE SEQUENCE [LARGE SCALE GENOMIC DNA]</scope>
    <source>
        <strain evidence="1 2">LPB0319</strain>
    </source>
</reference>
<gene>
    <name evidence="1" type="ORF">LPB19_03270</name>
</gene>